<keyword evidence="6" id="KW-1185">Reference proteome</keyword>
<reference evidence="5" key="2">
    <citation type="submission" date="2021-04" db="EMBL/GenBank/DDBJ databases">
        <authorList>
            <person name="Podell S."/>
        </authorList>
    </citation>
    <scope>NUCLEOTIDE SEQUENCE</scope>
    <source>
        <strain evidence="5">Hildebrandi</strain>
    </source>
</reference>
<proteinExistence type="inferred from homology"/>
<sequence length="1053" mass="115890">MKRTYDNVNPGRGRNTGRARGRGHSGGGRGRGGYEGRRGSYDSHDDQGYGGGGRGGRGRDSYGDGNDDRQGSYQGGGRGRGPSYDHYGGGGGRGGGGGGYNGGGGGRSYGSDSHHQQDRPYHRNDGGQGRGGRYNEGGGGGRWHFGGGRDQRGGGRGRGGKTRQFSPDMSGISSVLSNIVMADVSPNFQFFLYPVQAVDSEGNQIESRQRRRFLFDNGLWDGLLKDMSAEEKEDLKRVIFFQGSFFFSARKIPGLEPEKLPVDLPLPVEKAEGDQIKVMQLMHYVTPIELQFKDSARPPEREGEVSFDKRCADCTQAFKDIGSLLQHCQNKGHRPVYSAAEEACKSVEPTPATVETFTSFINLALQRALSERLAKWGTEFIDPTNMKEPVDNKSGRSLGVRVYEAYSCQFNVIKATADSLPQVGLTAGLRAKIVRTLSVMDHLVGDQDPAMYDPGHQERERCRREWIGETVISMHDKKCYSVTDLIFDQSAESMPVQGLGMSHAEYFTKRKGINLKYPKFRPIIAVLGRRNQTIYLPAELVAGNELEARVKQQLPMIASYKPVDVNAAVEKIRSYLVPGAQRSRGAGGLLPAIGLQLADERLGAQAEVLQVPIMMAAGVEVPSSKAENWAPMLNKASFNIHPKESNVLQVVVFYNDRIRGAINIYNKIRDLVNSFNSIYRLSDKPIQLISAGDRERHWGAVEKCFADPTLDPENIFVLDFNKPKGSTDYAYPVIKQLLTRSGFLSQFINFNTYAHDSPRDQRRSEIILQGVARQILQKTGVRLWWVQIPQSIPTPTMIVGVDIFHAPHVYDPIAKKRGRKASCAAIIVQVFRESGDMRSQKVEIYTQAFAREPGKEYDLADALQETISSAMRELDVSPSSCIVLRDGIGDSAFGNAAMDEIDGIRAGLSKQADGNAQVVPLAYVVAQKRIATKFLSQGVTGEPDGKFGAPSGTLVRGAQVLDYDTFYINGRAPSYSTAKPVRYIVVQKDDALKDVSLERLAWNLSHDYPNWTGPIKVPSVIQMAHKLAELGGSFADCGSSINTQQFKNKLHFL</sequence>
<dbReference type="EMBL" id="JAGRRH010000013">
    <property type="protein sequence ID" value="KAG7361404.1"/>
    <property type="molecule type" value="Genomic_DNA"/>
</dbReference>
<accession>A0A9K3LGP7</accession>
<evidence type="ECO:0000313" key="6">
    <source>
        <dbReference type="Proteomes" id="UP000693970"/>
    </source>
</evidence>
<feature type="compositionally biased region" description="Basic and acidic residues" evidence="2">
    <location>
        <begin position="57"/>
        <end position="70"/>
    </location>
</feature>
<gene>
    <name evidence="5" type="ORF">IV203_036504</name>
</gene>
<dbReference type="InterPro" id="IPR013087">
    <property type="entry name" value="Znf_C2H2_type"/>
</dbReference>
<dbReference type="OrthoDB" id="445936at2759"/>
<dbReference type="InterPro" id="IPR003100">
    <property type="entry name" value="PAZ_dom"/>
</dbReference>
<dbReference type="Pfam" id="PF02170">
    <property type="entry name" value="PAZ"/>
    <property type="match status" value="1"/>
</dbReference>
<dbReference type="InterPro" id="IPR003165">
    <property type="entry name" value="Piwi"/>
</dbReference>
<comment type="similarity">
    <text evidence="1">Belongs to the argonaute family.</text>
</comment>
<dbReference type="Pfam" id="PF02171">
    <property type="entry name" value="Piwi"/>
    <property type="match status" value="1"/>
</dbReference>
<evidence type="ECO:0000259" key="4">
    <source>
        <dbReference type="PROSITE" id="PS50822"/>
    </source>
</evidence>
<dbReference type="PANTHER" id="PTHR22891">
    <property type="entry name" value="EUKARYOTIC TRANSLATION INITIATION FACTOR 2C"/>
    <property type="match status" value="1"/>
</dbReference>
<evidence type="ECO:0000256" key="2">
    <source>
        <dbReference type="SAM" id="MobiDB-lite"/>
    </source>
</evidence>
<dbReference type="GO" id="GO:0003723">
    <property type="term" value="F:RNA binding"/>
    <property type="evidence" value="ECO:0007669"/>
    <property type="project" value="InterPro"/>
</dbReference>
<evidence type="ECO:0000313" key="5">
    <source>
        <dbReference type="EMBL" id="KAG7361404.1"/>
    </source>
</evidence>
<dbReference type="PROSITE" id="PS50821">
    <property type="entry name" value="PAZ"/>
    <property type="match status" value="1"/>
</dbReference>
<dbReference type="PROSITE" id="PS00028">
    <property type="entry name" value="ZINC_FINGER_C2H2_1"/>
    <property type="match status" value="1"/>
</dbReference>
<feature type="compositionally biased region" description="Gly residues" evidence="2">
    <location>
        <begin position="87"/>
        <end position="108"/>
    </location>
</feature>
<name>A0A9K3LGP7_9STRA</name>
<feature type="compositionally biased region" description="Basic and acidic residues" evidence="2">
    <location>
        <begin position="112"/>
        <end position="125"/>
    </location>
</feature>
<protein>
    <submittedName>
        <fullName evidence="5">Piwi domain containing protein</fullName>
    </submittedName>
</protein>
<evidence type="ECO:0000259" key="3">
    <source>
        <dbReference type="PROSITE" id="PS50821"/>
    </source>
</evidence>
<feature type="compositionally biased region" description="Gly residues" evidence="2">
    <location>
        <begin position="126"/>
        <end position="146"/>
    </location>
</feature>
<feature type="domain" description="PAZ" evidence="3">
    <location>
        <begin position="438"/>
        <end position="545"/>
    </location>
</feature>
<feature type="region of interest" description="Disordered" evidence="2">
    <location>
        <begin position="1"/>
        <end position="168"/>
    </location>
</feature>
<reference evidence="5" key="1">
    <citation type="journal article" date="2021" name="Sci. Rep.">
        <title>Diploid genomic architecture of Nitzschia inconspicua, an elite biomass production diatom.</title>
        <authorList>
            <person name="Oliver A."/>
            <person name="Podell S."/>
            <person name="Pinowska A."/>
            <person name="Traller J.C."/>
            <person name="Smith S.R."/>
            <person name="McClure R."/>
            <person name="Beliaev A."/>
            <person name="Bohutskyi P."/>
            <person name="Hill E.A."/>
            <person name="Rabines A."/>
            <person name="Zheng H."/>
            <person name="Allen L.Z."/>
            <person name="Kuo A."/>
            <person name="Grigoriev I.V."/>
            <person name="Allen A.E."/>
            <person name="Hazlebeck D."/>
            <person name="Allen E.E."/>
        </authorList>
    </citation>
    <scope>NUCLEOTIDE SEQUENCE</scope>
    <source>
        <strain evidence="5">Hildebrandi</strain>
    </source>
</reference>
<evidence type="ECO:0000256" key="1">
    <source>
        <dbReference type="RuleBase" id="RU361178"/>
    </source>
</evidence>
<dbReference type="SMART" id="SM00949">
    <property type="entry name" value="PAZ"/>
    <property type="match status" value="1"/>
</dbReference>
<feature type="domain" description="Piwi" evidence="4">
    <location>
        <begin position="715"/>
        <end position="1036"/>
    </location>
</feature>
<dbReference type="AlphaFoldDB" id="A0A9K3LGP7"/>
<comment type="caution">
    <text evidence="5">The sequence shown here is derived from an EMBL/GenBank/DDBJ whole genome shotgun (WGS) entry which is preliminary data.</text>
</comment>
<dbReference type="PROSITE" id="PS50822">
    <property type="entry name" value="PIWI"/>
    <property type="match status" value="1"/>
</dbReference>
<dbReference type="Proteomes" id="UP000693970">
    <property type="component" value="Unassembled WGS sequence"/>
</dbReference>
<feature type="compositionally biased region" description="Basic and acidic residues" evidence="2">
    <location>
        <begin position="32"/>
        <end position="47"/>
    </location>
</feature>
<organism evidence="5 6">
    <name type="scientific">Nitzschia inconspicua</name>
    <dbReference type="NCBI Taxonomy" id="303405"/>
    <lineage>
        <taxon>Eukaryota</taxon>
        <taxon>Sar</taxon>
        <taxon>Stramenopiles</taxon>
        <taxon>Ochrophyta</taxon>
        <taxon>Bacillariophyta</taxon>
        <taxon>Bacillariophyceae</taxon>
        <taxon>Bacillariophycidae</taxon>
        <taxon>Bacillariales</taxon>
        <taxon>Bacillariaceae</taxon>
        <taxon>Nitzschia</taxon>
    </lineage>
</organism>
<dbReference type="SMART" id="SM00950">
    <property type="entry name" value="Piwi"/>
    <property type="match status" value="1"/>
</dbReference>